<organism evidence="2 3">
    <name type="scientific">Leptospirillum ferriphilum YSK</name>
    <dbReference type="NCBI Taxonomy" id="1441628"/>
    <lineage>
        <taxon>Bacteria</taxon>
        <taxon>Pseudomonadati</taxon>
        <taxon>Nitrospirota</taxon>
        <taxon>Nitrospiria</taxon>
        <taxon>Nitrospirales</taxon>
        <taxon>Nitrospiraceae</taxon>
        <taxon>Leptospirillum</taxon>
    </lineage>
</organism>
<dbReference type="KEGG" id="lfp:Y981_03130"/>
<evidence type="ECO:0000313" key="2">
    <source>
        <dbReference type="EMBL" id="AIA31528.1"/>
    </source>
</evidence>
<evidence type="ECO:0000313" key="3">
    <source>
        <dbReference type="Proteomes" id="UP000027059"/>
    </source>
</evidence>
<sequence>MRQKTLASVFPVFLLIISVALFFPMTVGATQVVDITSGDVGHTYDITWMDPTSSTGLPTNLSATGSFTVKSLSSSEILLNITLNNTTSSSFQAAILSLGMTSSPSVSGQLLGASSVFTGLSDPGNFPGGFKNINLCLYAGSNCNGGDINNGLQSASSTSFELALTTSTGNFLSSGIDLSQFPVKFQTQDGSFEFGDSVFPAAPEPSSVLLAGTGFLMILPFFRRTIRKRLFLI</sequence>
<reference evidence="3" key="1">
    <citation type="submission" date="2014-02" db="EMBL/GenBank/DDBJ databases">
        <title>Complete genome sequence and comparative genomic analysis of the nitrogen-fixing bacterium Leptospirillum ferriphilum YSK.</title>
        <authorList>
            <person name="Guo X."/>
            <person name="Yin H."/>
            <person name="Liang Y."/>
            <person name="Hu Q."/>
            <person name="Ma L."/>
            <person name="Xiao Y."/>
            <person name="Zhang X."/>
            <person name="Qiu G."/>
            <person name="Liu X."/>
        </authorList>
    </citation>
    <scope>NUCLEOTIDE SEQUENCE [LARGE SCALE GENOMIC DNA]</scope>
    <source>
        <strain evidence="3">YSK</strain>
    </source>
</reference>
<evidence type="ECO:0000256" key="1">
    <source>
        <dbReference type="SAM" id="Phobius"/>
    </source>
</evidence>
<dbReference type="NCBIfam" id="NF033947">
    <property type="entry name" value="PEP-cistern"/>
    <property type="match status" value="1"/>
</dbReference>
<name>A0A059XX84_9BACT</name>
<dbReference type="EMBL" id="CP007243">
    <property type="protein sequence ID" value="AIA31528.1"/>
    <property type="molecule type" value="Genomic_DNA"/>
</dbReference>
<keyword evidence="3" id="KW-1185">Reference proteome</keyword>
<keyword evidence="1" id="KW-1133">Transmembrane helix</keyword>
<feature type="transmembrane region" description="Helical" evidence="1">
    <location>
        <begin position="206"/>
        <end position="222"/>
    </location>
</feature>
<keyword evidence="1" id="KW-0812">Transmembrane</keyword>
<reference evidence="2 3" key="2">
    <citation type="journal article" date="2015" name="Biomed. Res. Int.">
        <title>Effects of Arsenite Resistance on the Growth and Functional Gene Expression of Leptospirillum ferriphilum and Acidithiobacillus thiooxidans in Pure Culture and Coculture.</title>
        <authorList>
            <person name="Jiang H."/>
            <person name="Liang Y."/>
            <person name="Yin H."/>
            <person name="Xiao Y."/>
            <person name="Guo X."/>
            <person name="Xu Y."/>
            <person name="Hu Q."/>
            <person name="Liu H."/>
            <person name="Liu X."/>
        </authorList>
    </citation>
    <scope>NUCLEOTIDE SEQUENCE [LARGE SCALE GENOMIC DNA]</scope>
    <source>
        <strain evidence="2 3">YSK</strain>
    </source>
</reference>
<gene>
    <name evidence="2" type="ORF">Y981_03130</name>
</gene>
<proteinExistence type="predicted"/>
<protein>
    <submittedName>
        <fullName evidence="2">Uncharacterized protein</fullName>
    </submittedName>
</protein>
<dbReference type="AlphaFoldDB" id="A0A059XX84"/>
<dbReference type="HOGENOM" id="CLU_1068724_0_0_0"/>
<accession>A0A059XX84</accession>
<keyword evidence="1" id="KW-0472">Membrane</keyword>
<dbReference type="Proteomes" id="UP000027059">
    <property type="component" value="Chromosome"/>
</dbReference>